<protein>
    <recommendedName>
        <fullName evidence="6">EXS domain-containing protein</fullName>
    </recommendedName>
</protein>
<comment type="caution">
    <text evidence="7">The sequence shown here is derived from an EMBL/GenBank/DDBJ whole genome shotgun (WGS) entry which is preliminary data.</text>
</comment>
<dbReference type="Pfam" id="PF03124">
    <property type="entry name" value="EXS"/>
    <property type="match status" value="1"/>
</dbReference>
<dbReference type="AlphaFoldDB" id="A0A150G6E1"/>
<comment type="subcellular location">
    <subcellularLocation>
        <location evidence="1">Membrane</location>
        <topology evidence="1">Multi-pass membrane protein</topology>
    </subcellularLocation>
</comment>
<feature type="transmembrane region" description="Helical" evidence="5">
    <location>
        <begin position="275"/>
        <end position="294"/>
    </location>
</feature>
<name>A0A150G6E1_GONPE</name>
<dbReference type="OrthoDB" id="2159384at2759"/>
<evidence type="ECO:0000313" key="8">
    <source>
        <dbReference type="Proteomes" id="UP000075714"/>
    </source>
</evidence>
<gene>
    <name evidence="7" type="ORF">GPECTOR_56g430</name>
</gene>
<keyword evidence="4 5" id="KW-0472">Membrane</keyword>
<sequence length="406" mass="45191">MFRDGKVAALLWCCACVFTIVVFIPRTNDAVQSLFLTYFQPMLPLAFAVWLWGHNVQRFGALSIDYGICFSAVDRKLLPSYGSIYRIALALTTICLTCAAAFAVLSNAGLYAAADFAPVAMYFCSALLLVAPVDVLSMPSRLFFGETLQRVLLPLQEVSWSDFLLADIMTSLSKSGGDLAKAAAAMMAGPTLHMLAARGNPAAGAHMPDPLALPVLCALCAPYAIRLVQCLLVARATGNRSQLLNALKYATAFPALLLTAAEHEYHVAGRPYPHFRWWLGALALNSLYSFYWDLEMDWDMPWLVQPGARHFLRVVRLPALKPDAFYRRGWYVWAVGSNLVLRLGWAHRLVGRLEARSEVALGMALLEVFRRYQWTFIRVETEIRKIRLKQAHEHPVNGLKAGHEAE</sequence>
<keyword evidence="8" id="KW-1185">Reference proteome</keyword>
<feature type="transmembrane region" description="Helical" evidence="5">
    <location>
        <begin position="7"/>
        <end position="24"/>
    </location>
</feature>
<feature type="transmembrane region" description="Helical" evidence="5">
    <location>
        <begin position="30"/>
        <end position="52"/>
    </location>
</feature>
<evidence type="ECO:0000256" key="2">
    <source>
        <dbReference type="ARBA" id="ARBA00022692"/>
    </source>
</evidence>
<dbReference type="InterPro" id="IPR004342">
    <property type="entry name" value="EXS_C"/>
</dbReference>
<evidence type="ECO:0000256" key="1">
    <source>
        <dbReference type="ARBA" id="ARBA00004141"/>
    </source>
</evidence>
<evidence type="ECO:0000256" key="5">
    <source>
        <dbReference type="SAM" id="Phobius"/>
    </source>
</evidence>
<dbReference type="STRING" id="33097.A0A150G6E1"/>
<accession>A0A150G6E1</accession>
<dbReference type="EMBL" id="LSYV01000057">
    <property type="protein sequence ID" value="KXZ45333.1"/>
    <property type="molecule type" value="Genomic_DNA"/>
</dbReference>
<dbReference type="PANTHER" id="PTHR10783">
    <property type="entry name" value="XENOTROPIC AND POLYTROPIC RETROVIRUS RECEPTOR 1-RELATED"/>
    <property type="match status" value="1"/>
</dbReference>
<dbReference type="GO" id="GO:0016020">
    <property type="term" value="C:membrane"/>
    <property type="evidence" value="ECO:0007669"/>
    <property type="project" value="UniProtKB-SubCell"/>
</dbReference>
<evidence type="ECO:0000256" key="3">
    <source>
        <dbReference type="ARBA" id="ARBA00022989"/>
    </source>
</evidence>
<feature type="domain" description="EXS" evidence="6">
    <location>
        <begin position="206"/>
        <end position="406"/>
    </location>
</feature>
<dbReference type="PROSITE" id="PS51380">
    <property type="entry name" value="EXS"/>
    <property type="match status" value="1"/>
</dbReference>
<evidence type="ECO:0000256" key="4">
    <source>
        <dbReference type="ARBA" id="ARBA00023136"/>
    </source>
</evidence>
<evidence type="ECO:0000313" key="7">
    <source>
        <dbReference type="EMBL" id="KXZ45333.1"/>
    </source>
</evidence>
<evidence type="ECO:0000259" key="6">
    <source>
        <dbReference type="PROSITE" id="PS51380"/>
    </source>
</evidence>
<dbReference type="GO" id="GO:0005737">
    <property type="term" value="C:cytoplasm"/>
    <property type="evidence" value="ECO:0007669"/>
    <property type="project" value="TreeGrafter"/>
</dbReference>
<reference evidence="8" key="1">
    <citation type="journal article" date="2016" name="Nat. Commun.">
        <title>The Gonium pectorale genome demonstrates co-option of cell cycle regulation during the evolution of multicellularity.</title>
        <authorList>
            <person name="Hanschen E.R."/>
            <person name="Marriage T.N."/>
            <person name="Ferris P.J."/>
            <person name="Hamaji T."/>
            <person name="Toyoda A."/>
            <person name="Fujiyama A."/>
            <person name="Neme R."/>
            <person name="Noguchi H."/>
            <person name="Minakuchi Y."/>
            <person name="Suzuki M."/>
            <person name="Kawai-Toyooka H."/>
            <person name="Smith D.R."/>
            <person name="Sparks H."/>
            <person name="Anderson J."/>
            <person name="Bakaric R."/>
            <person name="Luria V."/>
            <person name="Karger A."/>
            <person name="Kirschner M.W."/>
            <person name="Durand P.M."/>
            <person name="Michod R.E."/>
            <person name="Nozaki H."/>
            <person name="Olson B.J."/>
        </authorList>
    </citation>
    <scope>NUCLEOTIDE SEQUENCE [LARGE SCALE GENOMIC DNA]</scope>
    <source>
        <strain evidence="8">NIES-2863</strain>
    </source>
</reference>
<feature type="transmembrane region" description="Helical" evidence="5">
    <location>
        <begin position="110"/>
        <end position="131"/>
    </location>
</feature>
<proteinExistence type="predicted"/>
<dbReference type="Proteomes" id="UP000075714">
    <property type="component" value="Unassembled WGS sequence"/>
</dbReference>
<keyword evidence="3 5" id="KW-1133">Transmembrane helix</keyword>
<dbReference type="PANTHER" id="PTHR10783:SF46">
    <property type="entry name" value="PROTEIN ERD1 HOMOLOG 2"/>
    <property type="match status" value="1"/>
</dbReference>
<feature type="transmembrane region" description="Helical" evidence="5">
    <location>
        <begin position="84"/>
        <end position="104"/>
    </location>
</feature>
<keyword evidence="2 5" id="KW-0812">Transmembrane</keyword>
<organism evidence="7 8">
    <name type="scientific">Gonium pectorale</name>
    <name type="common">Green alga</name>
    <dbReference type="NCBI Taxonomy" id="33097"/>
    <lineage>
        <taxon>Eukaryota</taxon>
        <taxon>Viridiplantae</taxon>
        <taxon>Chlorophyta</taxon>
        <taxon>core chlorophytes</taxon>
        <taxon>Chlorophyceae</taxon>
        <taxon>CS clade</taxon>
        <taxon>Chlamydomonadales</taxon>
        <taxon>Volvocaceae</taxon>
        <taxon>Gonium</taxon>
    </lineage>
</organism>